<dbReference type="SUPFAM" id="SSF55931">
    <property type="entry name" value="Glutamine synthetase/guanido kinase"/>
    <property type="match status" value="1"/>
</dbReference>
<evidence type="ECO:0000256" key="5">
    <source>
        <dbReference type="ARBA" id="ARBA00022840"/>
    </source>
</evidence>
<evidence type="ECO:0000256" key="9">
    <source>
        <dbReference type="ARBA" id="ARBA00047913"/>
    </source>
</evidence>
<dbReference type="InterPro" id="IPR004413">
    <property type="entry name" value="GatB"/>
</dbReference>
<evidence type="ECO:0000256" key="8">
    <source>
        <dbReference type="ARBA" id="ARBA00047380"/>
    </source>
</evidence>
<proteinExistence type="inferred from homology"/>
<dbReference type="GO" id="GO:0005524">
    <property type="term" value="F:ATP binding"/>
    <property type="evidence" value="ECO:0007669"/>
    <property type="project" value="UniProtKB-KW"/>
</dbReference>
<dbReference type="HAMAP" id="MF_00121">
    <property type="entry name" value="GatB"/>
    <property type="match status" value="1"/>
</dbReference>
<protein>
    <recommendedName>
        <fullName evidence="10">Aspartyl/glutamyl-tRNA(Asn/Gln) amidotransferase subunit B</fullName>
        <shortName evidence="10">Asp/Glu-ADT subunit B</shortName>
        <ecNumber evidence="10">6.3.5.-</ecNumber>
    </recommendedName>
</protein>
<comment type="caution">
    <text evidence="12">The sequence shown here is derived from an EMBL/GenBank/DDBJ whole genome shotgun (WGS) entry which is preliminary data.</text>
</comment>
<evidence type="ECO:0000256" key="10">
    <source>
        <dbReference type="HAMAP-Rule" id="MF_00121"/>
    </source>
</evidence>
<accession>A0A7C1DJ81</accession>
<keyword evidence="6 10" id="KW-0648">Protein biosynthesis</keyword>
<evidence type="ECO:0000313" key="12">
    <source>
        <dbReference type="EMBL" id="HDQ88810.1"/>
    </source>
</evidence>
<dbReference type="AlphaFoldDB" id="A0A7C1DJ81"/>
<evidence type="ECO:0000256" key="4">
    <source>
        <dbReference type="ARBA" id="ARBA00022741"/>
    </source>
</evidence>
<name>A0A7C1DJ81_UNCKA</name>
<dbReference type="GO" id="GO:0050567">
    <property type="term" value="F:glutaminyl-tRNA synthase (glutamine-hydrolyzing) activity"/>
    <property type="evidence" value="ECO:0007669"/>
    <property type="project" value="UniProtKB-UniRule"/>
</dbReference>
<dbReference type="FunFam" id="1.10.10.410:FF:000001">
    <property type="entry name" value="Aspartyl/glutamyl-tRNA(Asn/Gln) amidotransferase subunit B"/>
    <property type="match status" value="1"/>
</dbReference>
<comment type="catalytic activity">
    <reaction evidence="9 10">
        <text>L-glutamyl-tRNA(Gln) + L-glutamine + ATP + H2O = L-glutaminyl-tRNA(Gln) + L-glutamate + ADP + phosphate + H(+)</text>
        <dbReference type="Rhea" id="RHEA:17521"/>
        <dbReference type="Rhea" id="RHEA-COMP:9681"/>
        <dbReference type="Rhea" id="RHEA-COMP:9684"/>
        <dbReference type="ChEBI" id="CHEBI:15377"/>
        <dbReference type="ChEBI" id="CHEBI:15378"/>
        <dbReference type="ChEBI" id="CHEBI:29985"/>
        <dbReference type="ChEBI" id="CHEBI:30616"/>
        <dbReference type="ChEBI" id="CHEBI:43474"/>
        <dbReference type="ChEBI" id="CHEBI:58359"/>
        <dbReference type="ChEBI" id="CHEBI:78520"/>
        <dbReference type="ChEBI" id="CHEBI:78521"/>
        <dbReference type="ChEBI" id="CHEBI:456216"/>
    </reaction>
</comment>
<dbReference type="InterPro" id="IPR023168">
    <property type="entry name" value="GatB_Yqey_C_2"/>
</dbReference>
<feature type="domain" description="Asn/Gln amidotransferase" evidence="11">
    <location>
        <begin position="329"/>
        <end position="455"/>
    </location>
</feature>
<dbReference type="PANTHER" id="PTHR11659:SF0">
    <property type="entry name" value="GLUTAMYL-TRNA(GLN) AMIDOTRANSFERASE SUBUNIT B, MITOCHONDRIAL"/>
    <property type="match status" value="1"/>
</dbReference>
<evidence type="ECO:0000259" key="11">
    <source>
        <dbReference type="SMART" id="SM00845"/>
    </source>
</evidence>
<dbReference type="InterPro" id="IPR017959">
    <property type="entry name" value="Asn/Gln-tRNA_amidoTrfase_suB/E"/>
</dbReference>
<evidence type="ECO:0000256" key="1">
    <source>
        <dbReference type="ARBA" id="ARBA00005306"/>
    </source>
</evidence>
<dbReference type="Pfam" id="PF02637">
    <property type="entry name" value="GatB_Yqey"/>
    <property type="match status" value="1"/>
</dbReference>
<reference evidence="12" key="1">
    <citation type="journal article" date="2020" name="mSystems">
        <title>Genome- and Community-Level Interaction Insights into Carbon Utilization and Element Cycling Functions of Hydrothermarchaeota in Hydrothermal Sediment.</title>
        <authorList>
            <person name="Zhou Z."/>
            <person name="Liu Y."/>
            <person name="Xu W."/>
            <person name="Pan J."/>
            <person name="Luo Z.H."/>
            <person name="Li M."/>
        </authorList>
    </citation>
    <scope>NUCLEOTIDE SEQUENCE [LARGE SCALE GENOMIC DNA]</scope>
    <source>
        <strain evidence="12">SpSt-1219</strain>
    </source>
</reference>
<organism evidence="12">
    <name type="scientific">candidate division WWE3 bacterium</name>
    <dbReference type="NCBI Taxonomy" id="2053526"/>
    <lineage>
        <taxon>Bacteria</taxon>
        <taxon>Katanobacteria</taxon>
    </lineage>
</organism>
<dbReference type="SUPFAM" id="SSF89095">
    <property type="entry name" value="GatB/YqeY motif"/>
    <property type="match status" value="1"/>
</dbReference>
<evidence type="ECO:0000256" key="6">
    <source>
        <dbReference type="ARBA" id="ARBA00022917"/>
    </source>
</evidence>
<dbReference type="InterPro" id="IPR003789">
    <property type="entry name" value="Asn/Gln_tRNA_amidoTrase-B-like"/>
</dbReference>
<dbReference type="GO" id="GO:0006412">
    <property type="term" value="P:translation"/>
    <property type="evidence" value="ECO:0007669"/>
    <property type="project" value="UniProtKB-UniRule"/>
</dbReference>
<dbReference type="Gene3D" id="1.10.10.410">
    <property type="match status" value="1"/>
</dbReference>
<dbReference type="Pfam" id="PF02934">
    <property type="entry name" value="GatB_N"/>
    <property type="match status" value="1"/>
</dbReference>
<evidence type="ECO:0000256" key="3">
    <source>
        <dbReference type="ARBA" id="ARBA00022598"/>
    </source>
</evidence>
<dbReference type="Proteomes" id="UP000886066">
    <property type="component" value="Unassembled WGS sequence"/>
</dbReference>
<dbReference type="NCBIfam" id="NF004012">
    <property type="entry name" value="PRK05477.1-2"/>
    <property type="match status" value="1"/>
</dbReference>
<evidence type="ECO:0000256" key="7">
    <source>
        <dbReference type="ARBA" id="ARBA00024799"/>
    </source>
</evidence>
<keyword evidence="5 10" id="KW-0067">ATP-binding</keyword>
<comment type="catalytic activity">
    <reaction evidence="8 10">
        <text>L-aspartyl-tRNA(Asn) + L-glutamine + ATP + H2O = L-asparaginyl-tRNA(Asn) + L-glutamate + ADP + phosphate + 2 H(+)</text>
        <dbReference type="Rhea" id="RHEA:14513"/>
        <dbReference type="Rhea" id="RHEA-COMP:9674"/>
        <dbReference type="Rhea" id="RHEA-COMP:9677"/>
        <dbReference type="ChEBI" id="CHEBI:15377"/>
        <dbReference type="ChEBI" id="CHEBI:15378"/>
        <dbReference type="ChEBI" id="CHEBI:29985"/>
        <dbReference type="ChEBI" id="CHEBI:30616"/>
        <dbReference type="ChEBI" id="CHEBI:43474"/>
        <dbReference type="ChEBI" id="CHEBI:58359"/>
        <dbReference type="ChEBI" id="CHEBI:78515"/>
        <dbReference type="ChEBI" id="CHEBI:78516"/>
        <dbReference type="ChEBI" id="CHEBI:456216"/>
    </reaction>
</comment>
<comment type="subunit">
    <text evidence="2 10">Heterotrimer of A, B and C subunits.</text>
</comment>
<comment type="function">
    <text evidence="7 10">Allows the formation of correctly charged Asn-tRNA(Asn) or Gln-tRNA(Gln) through the transamidation of misacylated Asp-tRNA(Asn) or Glu-tRNA(Gln) in organisms which lack either or both of asparaginyl-tRNA or glutaminyl-tRNA synthetases. The reaction takes place in the presence of glutamine and ATP through an activated phospho-Asp-tRNA(Asn) or phospho-Glu-tRNA(Gln).</text>
</comment>
<dbReference type="EC" id="6.3.5.-" evidence="10"/>
<evidence type="ECO:0000256" key="2">
    <source>
        <dbReference type="ARBA" id="ARBA00011123"/>
    </source>
</evidence>
<sequence length="457" mass="52214">MSEARKEKPENLEKATKIDAILGGYKLVLGLEIHLHVKTDSKMFCGCSTKNIYTSEPNSHVCPVCLGLPGALPVPNKEAVEKTHLLGRALDCKINENSKFDRKHYFYPDLPKGYQISQYKEPLCEGGFVNLPNGRKVELERIHLEEDTAKSFHEGDLTTIDFNKSGMALIEMVTKPSIYFVEDAVEYAKQIQEIVRHLEVGEADMEKGQLRIEPNISLRTAEMEEAGELPSYKVEVKNINSFRFLEKAIVSEIKRQREILESGETPAQENRGYNESTGKTVLQRSKEEAHDYRYFPEPDIPPMVFDSKYREEMEARLRAYLPLPLAYCKELESSLGITEQMARVLMKENLVPLLEEISEEIRQKVINLLVHNPELRGKSSQELEEYVKSQESSRINDLSQLEEVVTKVLEKNSQIIQQIREGNMAPIEFLLGQVMKETRGKANALMVRGIITRKLEI</sequence>
<dbReference type="PANTHER" id="PTHR11659">
    <property type="entry name" value="GLUTAMYL-TRNA GLN AMIDOTRANSFERASE SUBUNIT B MITOCHONDRIAL AND PROKARYOTIC PET112-RELATED"/>
    <property type="match status" value="1"/>
</dbReference>
<dbReference type="InterPro" id="IPR014746">
    <property type="entry name" value="Gln_synth/guanido_kin_cat_dom"/>
</dbReference>
<comment type="similarity">
    <text evidence="1 10">Belongs to the GatB/GatE family. GatB subfamily.</text>
</comment>
<dbReference type="SMART" id="SM00845">
    <property type="entry name" value="GatB_Yqey"/>
    <property type="match status" value="1"/>
</dbReference>
<dbReference type="NCBIfam" id="TIGR00133">
    <property type="entry name" value="gatB"/>
    <property type="match status" value="1"/>
</dbReference>
<dbReference type="EMBL" id="DSDM01000091">
    <property type="protein sequence ID" value="HDQ88810.1"/>
    <property type="molecule type" value="Genomic_DNA"/>
</dbReference>
<dbReference type="InterPro" id="IPR018027">
    <property type="entry name" value="Asn/Gln_amidotransferase"/>
</dbReference>
<keyword evidence="3 10" id="KW-0436">Ligase</keyword>
<dbReference type="InterPro" id="IPR006075">
    <property type="entry name" value="Asn/Gln-tRNA_Trfase_suB/E_cat"/>
</dbReference>
<gene>
    <name evidence="10 12" type="primary">gatB</name>
    <name evidence="12" type="ORF">ENN92_01530</name>
</gene>
<keyword evidence="4 10" id="KW-0547">Nucleotide-binding</keyword>